<evidence type="ECO:0000313" key="6">
    <source>
        <dbReference type="Proteomes" id="UP000006833"/>
    </source>
</evidence>
<dbReference type="HOGENOM" id="CLU_097806_2_1_5"/>
<name>A8LPL0_DINSH</name>
<gene>
    <name evidence="5" type="ordered locus">Dshi_0587</name>
</gene>
<dbReference type="InterPro" id="IPR051011">
    <property type="entry name" value="Metal_resp_trans_reg"/>
</dbReference>
<dbReference type="GO" id="GO:0003700">
    <property type="term" value="F:DNA-binding transcription factor activity"/>
    <property type="evidence" value="ECO:0007669"/>
    <property type="project" value="InterPro"/>
</dbReference>
<dbReference type="PANTHER" id="PTHR43132:SF2">
    <property type="entry name" value="ARSENICAL RESISTANCE OPERON REPRESSOR ARSR-RELATED"/>
    <property type="match status" value="1"/>
</dbReference>
<accession>A8LPL0</accession>
<dbReference type="Gene3D" id="1.10.10.10">
    <property type="entry name" value="Winged helix-like DNA-binding domain superfamily/Winged helix DNA-binding domain"/>
    <property type="match status" value="1"/>
</dbReference>
<dbReference type="KEGG" id="dsh:Dshi_0587"/>
<dbReference type="EMBL" id="CP000830">
    <property type="protein sequence ID" value="ABV92333.1"/>
    <property type="molecule type" value="Genomic_DNA"/>
</dbReference>
<dbReference type="InterPro" id="IPR001845">
    <property type="entry name" value="HTH_ArsR_DNA-bd_dom"/>
</dbReference>
<dbReference type="CDD" id="cd00090">
    <property type="entry name" value="HTH_ARSR"/>
    <property type="match status" value="1"/>
</dbReference>
<dbReference type="eggNOG" id="COG0640">
    <property type="taxonomic scope" value="Bacteria"/>
</dbReference>
<dbReference type="PRINTS" id="PR00778">
    <property type="entry name" value="HTHARSR"/>
</dbReference>
<dbReference type="OrthoDB" id="9804742at2"/>
<organism evidence="5 6">
    <name type="scientific">Dinoroseobacter shibae (strain DSM 16493 / NCIMB 14021 / DFL 12)</name>
    <dbReference type="NCBI Taxonomy" id="398580"/>
    <lineage>
        <taxon>Bacteria</taxon>
        <taxon>Pseudomonadati</taxon>
        <taxon>Pseudomonadota</taxon>
        <taxon>Alphaproteobacteria</taxon>
        <taxon>Rhodobacterales</taxon>
        <taxon>Roseobacteraceae</taxon>
        <taxon>Dinoroseobacter</taxon>
    </lineage>
</organism>
<evidence type="ECO:0000256" key="2">
    <source>
        <dbReference type="ARBA" id="ARBA00023125"/>
    </source>
</evidence>
<evidence type="ECO:0000259" key="4">
    <source>
        <dbReference type="PROSITE" id="PS50987"/>
    </source>
</evidence>
<dbReference type="InterPro" id="IPR036388">
    <property type="entry name" value="WH-like_DNA-bd_sf"/>
</dbReference>
<dbReference type="Pfam" id="PF12840">
    <property type="entry name" value="HTH_20"/>
    <property type="match status" value="1"/>
</dbReference>
<sequence>METKTDSRAQAAAAFAALGAPQRLGVLEVLVRAGPEGLPIGVLGARAGVSGSTLTHHVKTLVQAGLVQQTREGRIIRCTVVYDRVTGLSDYLLAQCCADTPTGHDHGRDLHTAS</sequence>
<reference evidence="6" key="1">
    <citation type="journal article" date="2010" name="ISME J.">
        <title>The complete genome sequence of the algal symbiont Dinoroseobacter shibae: a hitchhiker's guide to life in the sea.</title>
        <authorList>
            <person name="Wagner-Dobler I."/>
            <person name="Ballhausen B."/>
            <person name="Berger M."/>
            <person name="Brinkhoff T."/>
            <person name="Buchholz I."/>
            <person name="Bunk B."/>
            <person name="Cypionka H."/>
            <person name="Daniel R."/>
            <person name="Drepper T."/>
            <person name="Gerdts G."/>
            <person name="Hahnke S."/>
            <person name="Han C."/>
            <person name="Jahn D."/>
            <person name="Kalhoefer D."/>
            <person name="Kiss H."/>
            <person name="Klenk H.P."/>
            <person name="Kyrpides N."/>
            <person name="Liebl W."/>
            <person name="Liesegang H."/>
            <person name="Meincke L."/>
            <person name="Pati A."/>
            <person name="Petersen J."/>
            <person name="Piekarski T."/>
            <person name="Pommerenke C."/>
            <person name="Pradella S."/>
            <person name="Pukall R."/>
            <person name="Rabus R."/>
            <person name="Stackebrandt E."/>
            <person name="Thole S."/>
            <person name="Thompson L."/>
            <person name="Tielen P."/>
            <person name="Tomasch J."/>
            <person name="von Jan M."/>
            <person name="Wanphrut N."/>
            <person name="Wichels A."/>
            <person name="Zech H."/>
            <person name="Simon M."/>
        </authorList>
    </citation>
    <scope>NUCLEOTIDE SEQUENCE [LARGE SCALE GENOMIC DNA]</scope>
    <source>
        <strain evidence="6">DSM 16493 / NCIMB 14021 / DFL 12</strain>
    </source>
</reference>
<keyword evidence="1" id="KW-0805">Transcription regulation</keyword>
<keyword evidence="6" id="KW-1185">Reference proteome</keyword>
<dbReference type="InterPro" id="IPR011991">
    <property type="entry name" value="ArsR-like_HTH"/>
</dbReference>
<evidence type="ECO:0000256" key="1">
    <source>
        <dbReference type="ARBA" id="ARBA00023015"/>
    </source>
</evidence>
<dbReference type="SMART" id="SM00418">
    <property type="entry name" value="HTH_ARSR"/>
    <property type="match status" value="1"/>
</dbReference>
<dbReference type="PROSITE" id="PS50987">
    <property type="entry name" value="HTH_ARSR_2"/>
    <property type="match status" value="1"/>
</dbReference>
<dbReference type="PANTHER" id="PTHR43132">
    <property type="entry name" value="ARSENICAL RESISTANCE OPERON REPRESSOR ARSR-RELATED"/>
    <property type="match status" value="1"/>
</dbReference>
<keyword evidence="3" id="KW-0804">Transcription</keyword>
<feature type="domain" description="HTH arsR-type" evidence="4">
    <location>
        <begin position="3"/>
        <end position="100"/>
    </location>
</feature>
<keyword evidence="2" id="KW-0238">DNA-binding</keyword>
<protein>
    <submittedName>
        <fullName evidence="5">Putative transcriptional regulator</fullName>
    </submittedName>
</protein>
<dbReference type="Proteomes" id="UP000006833">
    <property type="component" value="Chromosome"/>
</dbReference>
<dbReference type="InterPro" id="IPR036390">
    <property type="entry name" value="WH_DNA-bd_sf"/>
</dbReference>
<dbReference type="SUPFAM" id="SSF46785">
    <property type="entry name" value="Winged helix' DNA-binding domain"/>
    <property type="match status" value="1"/>
</dbReference>
<dbReference type="STRING" id="398580.Dshi_0587"/>
<dbReference type="GO" id="GO:0003677">
    <property type="term" value="F:DNA binding"/>
    <property type="evidence" value="ECO:0007669"/>
    <property type="project" value="UniProtKB-KW"/>
</dbReference>
<evidence type="ECO:0000256" key="3">
    <source>
        <dbReference type="ARBA" id="ARBA00023163"/>
    </source>
</evidence>
<evidence type="ECO:0000313" key="5">
    <source>
        <dbReference type="EMBL" id="ABV92333.1"/>
    </source>
</evidence>
<dbReference type="RefSeq" id="WP_012177265.1">
    <property type="nucleotide sequence ID" value="NC_009952.1"/>
</dbReference>
<dbReference type="AlphaFoldDB" id="A8LPL0"/>
<proteinExistence type="predicted"/>